<dbReference type="SUPFAM" id="SSF57850">
    <property type="entry name" value="RING/U-box"/>
    <property type="match status" value="1"/>
</dbReference>
<dbReference type="Gene3D" id="3.30.40.10">
    <property type="entry name" value="Zinc/RING finger domain, C3HC4 (zinc finger)"/>
    <property type="match status" value="2"/>
</dbReference>
<dbReference type="Proteomes" id="UP001163046">
    <property type="component" value="Unassembled WGS sequence"/>
</dbReference>
<accession>A0A9W9YR52</accession>
<name>A0A9W9YR52_9CNID</name>
<dbReference type="SMART" id="SM00184">
    <property type="entry name" value="RING"/>
    <property type="match status" value="2"/>
</dbReference>
<dbReference type="SUPFAM" id="SSF48403">
    <property type="entry name" value="Ankyrin repeat"/>
    <property type="match status" value="1"/>
</dbReference>
<dbReference type="Pfam" id="PF12796">
    <property type="entry name" value="Ank_2"/>
    <property type="match status" value="1"/>
</dbReference>
<keyword evidence="1 4" id="KW-0479">Metal-binding</keyword>
<protein>
    <submittedName>
        <fullName evidence="7">E3 ubiquitin-protein ligase mib2</fullName>
        <ecNumber evidence="7">2.3.2.27</ecNumber>
    </submittedName>
</protein>
<dbReference type="PANTHER" id="PTHR24202:SF4">
    <property type="entry name" value="E3 UBIQUITIN-PROTEIN LIGASE MIB2-RELATED"/>
    <property type="match status" value="1"/>
</dbReference>
<feature type="compositionally biased region" description="Polar residues" evidence="5">
    <location>
        <begin position="271"/>
        <end position="283"/>
    </location>
</feature>
<evidence type="ECO:0000256" key="1">
    <source>
        <dbReference type="ARBA" id="ARBA00022771"/>
    </source>
</evidence>
<dbReference type="InterPro" id="IPR036770">
    <property type="entry name" value="Ankyrin_rpt-contain_sf"/>
</dbReference>
<evidence type="ECO:0000256" key="3">
    <source>
        <dbReference type="PROSITE-ProRule" id="PRU00023"/>
    </source>
</evidence>
<dbReference type="InterPro" id="IPR001841">
    <property type="entry name" value="Znf_RING"/>
</dbReference>
<dbReference type="PROSITE" id="PS50088">
    <property type="entry name" value="ANK_REPEAT"/>
    <property type="match status" value="3"/>
</dbReference>
<reference evidence="7" key="1">
    <citation type="submission" date="2023-01" db="EMBL/GenBank/DDBJ databases">
        <title>Genome assembly of the deep-sea coral Lophelia pertusa.</title>
        <authorList>
            <person name="Herrera S."/>
            <person name="Cordes E."/>
        </authorList>
    </citation>
    <scope>NUCLEOTIDE SEQUENCE</scope>
    <source>
        <strain evidence="7">USNM1676648</strain>
        <tissue evidence="7">Polyp</tissue>
    </source>
</reference>
<feature type="domain" description="RING-type" evidence="6">
    <location>
        <begin position="424"/>
        <end position="457"/>
    </location>
</feature>
<dbReference type="GO" id="GO:0008270">
    <property type="term" value="F:zinc ion binding"/>
    <property type="evidence" value="ECO:0007669"/>
    <property type="project" value="UniProtKB-KW"/>
</dbReference>
<keyword evidence="3" id="KW-0040">ANK repeat</keyword>
<evidence type="ECO:0000256" key="4">
    <source>
        <dbReference type="PROSITE-ProRule" id="PRU00175"/>
    </source>
</evidence>
<dbReference type="Gene3D" id="1.25.40.20">
    <property type="entry name" value="Ankyrin repeat-containing domain"/>
    <property type="match status" value="2"/>
</dbReference>
<keyword evidence="7" id="KW-0808">Transferase</keyword>
<feature type="region of interest" description="Disordered" evidence="5">
    <location>
        <begin position="271"/>
        <end position="334"/>
    </location>
</feature>
<dbReference type="PROSITE" id="PS50297">
    <property type="entry name" value="ANK_REP_REGION"/>
    <property type="match status" value="2"/>
</dbReference>
<dbReference type="CDD" id="cd16520">
    <property type="entry name" value="RING-HC_MIBs-like"/>
    <property type="match status" value="1"/>
</dbReference>
<dbReference type="OrthoDB" id="2122982at2759"/>
<keyword evidence="7" id="KW-0012">Acyltransferase</keyword>
<dbReference type="Pfam" id="PF13920">
    <property type="entry name" value="zf-C3HC4_3"/>
    <property type="match status" value="2"/>
</dbReference>
<comment type="caution">
    <text evidence="7">The sequence shown here is derived from an EMBL/GenBank/DDBJ whole genome shotgun (WGS) entry which is preliminary data.</text>
</comment>
<dbReference type="PROSITE" id="PS50089">
    <property type="entry name" value="ZF_RING_2"/>
    <property type="match status" value="2"/>
</dbReference>
<organism evidence="7 8">
    <name type="scientific">Desmophyllum pertusum</name>
    <dbReference type="NCBI Taxonomy" id="174260"/>
    <lineage>
        <taxon>Eukaryota</taxon>
        <taxon>Metazoa</taxon>
        <taxon>Cnidaria</taxon>
        <taxon>Anthozoa</taxon>
        <taxon>Hexacorallia</taxon>
        <taxon>Scleractinia</taxon>
        <taxon>Caryophylliina</taxon>
        <taxon>Caryophylliidae</taxon>
        <taxon>Desmophyllum</taxon>
    </lineage>
</organism>
<gene>
    <name evidence="7" type="primary">MIB2_7</name>
    <name evidence="7" type="ORF">OS493_019895</name>
</gene>
<dbReference type="InterPro" id="IPR013083">
    <property type="entry name" value="Znf_RING/FYVE/PHD"/>
</dbReference>
<dbReference type="Pfam" id="PF13857">
    <property type="entry name" value="Ank_5"/>
    <property type="match status" value="1"/>
</dbReference>
<feature type="domain" description="RING-type" evidence="6">
    <location>
        <begin position="344"/>
        <end position="379"/>
    </location>
</feature>
<dbReference type="EC" id="2.3.2.27" evidence="7"/>
<sequence>MLNTGTNVNVSDNKNKSTPLHLAVNQGNDAGVKALLTSRHCNVNCQDLAGDTPLHDAISKEKNGIVDLILGSQVLDVTVCNIRGFNPLHQACMKGNKHAVQKIAGKFPGLIEIAKEDGFTALHLAALNNHTEIAQILLLSGHCDINLRNNKRQTALALAVSESYTAMIELLIEHSANVNAADEDGDTPLHLAVIHQAASSIGLRGLLQGLGLNLPTGDTDQHTGSAIAVYLALHGADINFYNHEGKTPLDLCPDPQTVNLIKRFAKNVPRQTTFQRPSSFTQPRPQPVLSKSIPRPSVAARGTEPRPVPVPRSASAPETTRTAAPTQKKTQDTVNRADAAGVDCIICCENTATVTFQPCGHKITCTGCSLKAKKCLSCNAEIQQKIAPEGAPINAPTLMDATDYNARVRELEDRLQVMEDASQCQICMEREKNVVFLCGHGACRECSERLQICHVCRQAIQNRIPTY</sequence>
<feature type="compositionally biased region" description="Polar residues" evidence="5">
    <location>
        <begin position="316"/>
        <end position="334"/>
    </location>
</feature>
<dbReference type="SMART" id="SM00248">
    <property type="entry name" value="ANK"/>
    <property type="match status" value="6"/>
</dbReference>
<evidence type="ECO:0000259" key="6">
    <source>
        <dbReference type="PROSITE" id="PS50089"/>
    </source>
</evidence>
<keyword evidence="1 4" id="KW-0863">Zinc-finger</keyword>
<feature type="repeat" description="ANK" evidence="3">
    <location>
        <begin position="117"/>
        <end position="150"/>
    </location>
</feature>
<dbReference type="GO" id="GO:0005737">
    <property type="term" value="C:cytoplasm"/>
    <property type="evidence" value="ECO:0007669"/>
    <property type="project" value="TreeGrafter"/>
</dbReference>
<feature type="repeat" description="ANK" evidence="3">
    <location>
        <begin position="15"/>
        <end position="48"/>
    </location>
</feature>
<dbReference type="Pfam" id="PF13637">
    <property type="entry name" value="Ank_4"/>
    <property type="match status" value="1"/>
</dbReference>
<dbReference type="InterPro" id="IPR002110">
    <property type="entry name" value="Ankyrin_rpt"/>
</dbReference>
<evidence type="ECO:0000313" key="7">
    <source>
        <dbReference type="EMBL" id="KAJ7358990.1"/>
    </source>
</evidence>
<dbReference type="PANTHER" id="PTHR24202">
    <property type="entry name" value="E3 UBIQUITIN-PROTEIN LIGASE MIB2"/>
    <property type="match status" value="1"/>
</dbReference>
<proteinExistence type="predicted"/>
<evidence type="ECO:0000313" key="8">
    <source>
        <dbReference type="Proteomes" id="UP001163046"/>
    </source>
</evidence>
<feature type="repeat" description="ANK" evidence="3">
    <location>
        <begin position="151"/>
        <end position="183"/>
    </location>
</feature>
<dbReference type="AlphaFoldDB" id="A0A9W9YR52"/>
<keyword evidence="2" id="KW-0862">Zinc</keyword>
<dbReference type="PRINTS" id="PR01415">
    <property type="entry name" value="ANKYRIN"/>
</dbReference>
<dbReference type="GO" id="GO:0061630">
    <property type="term" value="F:ubiquitin protein ligase activity"/>
    <property type="evidence" value="ECO:0007669"/>
    <property type="project" value="UniProtKB-EC"/>
</dbReference>
<evidence type="ECO:0000256" key="2">
    <source>
        <dbReference type="ARBA" id="ARBA00022833"/>
    </source>
</evidence>
<keyword evidence="8" id="KW-1185">Reference proteome</keyword>
<dbReference type="GO" id="GO:0016567">
    <property type="term" value="P:protein ubiquitination"/>
    <property type="evidence" value="ECO:0007669"/>
    <property type="project" value="TreeGrafter"/>
</dbReference>
<evidence type="ECO:0000256" key="5">
    <source>
        <dbReference type="SAM" id="MobiDB-lite"/>
    </source>
</evidence>
<dbReference type="EMBL" id="MU827313">
    <property type="protein sequence ID" value="KAJ7358990.1"/>
    <property type="molecule type" value="Genomic_DNA"/>
</dbReference>